<dbReference type="PANTHER" id="PTHR33116:SF75">
    <property type="entry name" value="RIBONUCLEASE H PROTEIN"/>
    <property type="match status" value="1"/>
</dbReference>
<dbReference type="Proteomes" id="UP000053555">
    <property type="component" value="Unassembled WGS sequence"/>
</dbReference>
<dbReference type="AlphaFoldDB" id="A0A0B2QN64"/>
<sequence>VVRKCERKLSTWKQRCLSFGGRVTLIQSTLSSTPIYFLSFFRLPSKTAAKLIKIQRRFLWGGGWDQRKIAWVKWESVCLPKEKGRAGYK</sequence>
<reference evidence="1" key="1">
    <citation type="submission" date="2014-07" db="EMBL/GenBank/DDBJ databases">
        <title>Identification of a novel salt tolerance gene in wild soybean by whole-genome sequencing.</title>
        <authorList>
            <person name="Lam H.-M."/>
            <person name="Qi X."/>
            <person name="Li M.-W."/>
            <person name="Liu X."/>
            <person name="Xie M."/>
            <person name="Ni M."/>
            <person name="Xu X."/>
        </authorList>
    </citation>
    <scope>NUCLEOTIDE SEQUENCE [LARGE SCALE GENOMIC DNA]</scope>
    <source>
        <tissue evidence="1">Root</tissue>
    </source>
</reference>
<dbReference type="EMBL" id="KN656845">
    <property type="protein sequence ID" value="KHN22836.1"/>
    <property type="molecule type" value="Genomic_DNA"/>
</dbReference>
<name>A0A0B2QN64_GLYSO</name>
<protein>
    <submittedName>
        <fullName evidence="1">Putative ribonuclease H protein</fullName>
    </submittedName>
</protein>
<gene>
    <name evidence="1" type="ORF">glysoja_040041</name>
</gene>
<organism evidence="1">
    <name type="scientific">Glycine soja</name>
    <name type="common">Wild soybean</name>
    <dbReference type="NCBI Taxonomy" id="3848"/>
    <lineage>
        <taxon>Eukaryota</taxon>
        <taxon>Viridiplantae</taxon>
        <taxon>Streptophyta</taxon>
        <taxon>Embryophyta</taxon>
        <taxon>Tracheophyta</taxon>
        <taxon>Spermatophyta</taxon>
        <taxon>Magnoliopsida</taxon>
        <taxon>eudicotyledons</taxon>
        <taxon>Gunneridae</taxon>
        <taxon>Pentapetalae</taxon>
        <taxon>rosids</taxon>
        <taxon>fabids</taxon>
        <taxon>Fabales</taxon>
        <taxon>Fabaceae</taxon>
        <taxon>Papilionoideae</taxon>
        <taxon>50 kb inversion clade</taxon>
        <taxon>NPAAA clade</taxon>
        <taxon>indigoferoid/millettioid clade</taxon>
        <taxon>Phaseoleae</taxon>
        <taxon>Glycine</taxon>
        <taxon>Glycine subgen. Soja</taxon>
    </lineage>
</organism>
<dbReference type="PANTHER" id="PTHR33116">
    <property type="entry name" value="REVERSE TRANSCRIPTASE ZINC-BINDING DOMAIN-CONTAINING PROTEIN-RELATED-RELATED"/>
    <property type="match status" value="1"/>
</dbReference>
<evidence type="ECO:0000313" key="1">
    <source>
        <dbReference type="EMBL" id="KHN22836.1"/>
    </source>
</evidence>
<accession>A0A0B2QN64</accession>
<feature type="non-terminal residue" evidence="1">
    <location>
        <position position="1"/>
    </location>
</feature>
<feature type="non-terminal residue" evidence="1">
    <location>
        <position position="89"/>
    </location>
</feature>
<proteinExistence type="predicted"/>